<dbReference type="Gene3D" id="3.10.20.90">
    <property type="entry name" value="Phosphatidylinositol 3-kinase Catalytic Subunit, Chain A, domain 1"/>
    <property type="match status" value="1"/>
</dbReference>
<dbReference type="InterPro" id="IPR050158">
    <property type="entry name" value="Ubiquitin_ubiquitin-like"/>
</dbReference>
<dbReference type="FunFam" id="3.10.20.90:FF:000222">
    <property type="entry name" value="Polyubiquitin 5"/>
    <property type="match status" value="1"/>
</dbReference>
<dbReference type="InterPro" id="IPR000626">
    <property type="entry name" value="Ubiquitin-like_dom"/>
</dbReference>
<accession>A0A1L7XHE6</accession>
<dbReference type="PROSITE" id="PS50053">
    <property type="entry name" value="UBIQUITIN_2"/>
    <property type="match status" value="1"/>
</dbReference>
<keyword evidence="2" id="KW-0687">Ribonucleoprotein</keyword>
<dbReference type="SUPFAM" id="SSF54236">
    <property type="entry name" value="Ubiquitin-like"/>
    <property type="match status" value="1"/>
</dbReference>
<dbReference type="PRINTS" id="PR00348">
    <property type="entry name" value="UBIQUITIN"/>
</dbReference>
<evidence type="ECO:0000259" key="1">
    <source>
        <dbReference type="PROSITE" id="PS50053"/>
    </source>
</evidence>
<dbReference type="STRING" id="576137.A0A1L7XHE6"/>
<reference evidence="2 3" key="1">
    <citation type="submission" date="2016-03" db="EMBL/GenBank/DDBJ databases">
        <authorList>
            <person name="Ploux O."/>
        </authorList>
    </citation>
    <scope>NUCLEOTIDE SEQUENCE [LARGE SCALE GENOMIC DNA]</scope>
    <source>
        <strain evidence="2 3">UAMH 11012</strain>
    </source>
</reference>
<dbReference type="Pfam" id="PF00240">
    <property type="entry name" value="ubiquitin"/>
    <property type="match status" value="1"/>
</dbReference>
<proteinExistence type="predicted"/>
<dbReference type="GO" id="GO:0005840">
    <property type="term" value="C:ribosome"/>
    <property type="evidence" value="ECO:0007669"/>
    <property type="project" value="UniProtKB-KW"/>
</dbReference>
<dbReference type="EMBL" id="FJOG01000026">
    <property type="protein sequence ID" value="CZR64376.1"/>
    <property type="molecule type" value="Genomic_DNA"/>
</dbReference>
<evidence type="ECO:0000313" key="2">
    <source>
        <dbReference type="EMBL" id="CZR64376.1"/>
    </source>
</evidence>
<gene>
    <name evidence="2" type="ORF">PAC_14274</name>
</gene>
<dbReference type="AlphaFoldDB" id="A0A1L7XHE6"/>
<protein>
    <submittedName>
        <fullName evidence="2">Related to ubiquitin/ribosomal protein S27a fusion protein</fullName>
    </submittedName>
</protein>
<sequence>MSANHTAPLRVSLANPMEDCSGNEIIRIAHGPIATLDISLRRTVRVPDNGNAYDLPPDCGAFPIYAVSKYKDNLPQNMVVKGGLFVPIYEREAMWINFESTRPFAIKVYAGGVNAVSGEPMGDDMAAILRRKLRLAQGLSIQDYVVSGHQRWLDGIATANGKVMQFVATPVGSGYSVEAQITGKENVAGLQFEIIPTIRKSMEIFVRTLTGKTITIDAEAQMYVRDFKLLVERKEGVPADMMRLIYAGKQLDDERTLSSYDITKETTIHLVLNLRGGGWVDPEIIAKTAALKANKKQEMAIAPAGLIHQTIVRDPVDAAAWDKDNTIMFNVQLLNASIFQGLLGLPAPTTPITPALYSLYGFPFFKMYEEKSGIQGMFAGIKSVAELDQAKGKKRSQHDNPTLAFPIVILDTVTEKRPFFSATEMTRMLQKINVMSEF</sequence>
<feature type="domain" description="Ubiquitin-like" evidence="1">
    <location>
        <begin position="202"/>
        <end position="277"/>
    </location>
</feature>
<dbReference type="SMART" id="SM00213">
    <property type="entry name" value="UBQ"/>
    <property type="match status" value="1"/>
</dbReference>
<dbReference type="OrthoDB" id="428577at2759"/>
<dbReference type="Proteomes" id="UP000184330">
    <property type="component" value="Unassembled WGS sequence"/>
</dbReference>
<keyword evidence="3" id="KW-1185">Reference proteome</keyword>
<dbReference type="PANTHER" id="PTHR10666">
    <property type="entry name" value="UBIQUITIN"/>
    <property type="match status" value="1"/>
</dbReference>
<dbReference type="InterPro" id="IPR029071">
    <property type="entry name" value="Ubiquitin-like_domsf"/>
</dbReference>
<keyword evidence="2" id="KW-0689">Ribosomal protein</keyword>
<evidence type="ECO:0000313" key="3">
    <source>
        <dbReference type="Proteomes" id="UP000184330"/>
    </source>
</evidence>
<name>A0A1L7XHE6_9HELO</name>
<organism evidence="2 3">
    <name type="scientific">Phialocephala subalpina</name>
    <dbReference type="NCBI Taxonomy" id="576137"/>
    <lineage>
        <taxon>Eukaryota</taxon>
        <taxon>Fungi</taxon>
        <taxon>Dikarya</taxon>
        <taxon>Ascomycota</taxon>
        <taxon>Pezizomycotina</taxon>
        <taxon>Leotiomycetes</taxon>
        <taxon>Helotiales</taxon>
        <taxon>Mollisiaceae</taxon>
        <taxon>Phialocephala</taxon>
        <taxon>Phialocephala fortinii species complex</taxon>
    </lineage>
</organism>
<dbReference type="InterPro" id="IPR019956">
    <property type="entry name" value="Ubiquitin_dom"/>
</dbReference>